<dbReference type="InterPro" id="IPR050194">
    <property type="entry name" value="Glycosyltransferase_grp1"/>
</dbReference>
<dbReference type="PANTHER" id="PTHR45947:SF3">
    <property type="entry name" value="SULFOQUINOVOSYL TRANSFERASE SQD2"/>
    <property type="match status" value="1"/>
</dbReference>
<name>A0ABS8JRS1_9BURK</name>
<dbReference type="PANTHER" id="PTHR45947">
    <property type="entry name" value="SULFOQUINOVOSYL TRANSFERASE SQD2"/>
    <property type="match status" value="1"/>
</dbReference>
<keyword evidence="4" id="KW-1185">Reference proteome</keyword>
<gene>
    <name evidence="3" type="ORF">LJ656_08395</name>
</gene>
<evidence type="ECO:0000259" key="1">
    <source>
        <dbReference type="Pfam" id="PF00534"/>
    </source>
</evidence>
<keyword evidence="3" id="KW-0808">Transferase</keyword>
<accession>A0ABS8JRS1</accession>
<dbReference type="SUPFAM" id="SSF53756">
    <property type="entry name" value="UDP-Glycosyltransferase/glycogen phosphorylase"/>
    <property type="match status" value="1"/>
</dbReference>
<dbReference type="Pfam" id="PF00534">
    <property type="entry name" value="Glycos_transf_1"/>
    <property type="match status" value="1"/>
</dbReference>
<dbReference type="RefSeq" id="WP_268998540.1">
    <property type="nucleotide sequence ID" value="NZ_JAJITD010000003.1"/>
</dbReference>
<dbReference type="InterPro" id="IPR028098">
    <property type="entry name" value="Glyco_trans_4-like_N"/>
</dbReference>
<feature type="domain" description="Glycosyl transferase family 1" evidence="1">
    <location>
        <begin position="184"/>
        <end position="336"/>
    </location>
</feature>
<dbReference type="Gene3D" id="3.40.50.2000">
    <property type="entry name" value="Glycogen Phosphorylase B"/>
    <property type="match status" value="2"/>
</dbReference>
<organism evidence="3 4">
    <name type="scientific">Paraburkholderia sejongensis</name>
    <dbReference type="NCBI Taxonomy" id="2886946"/>
    <lineage>
        <taxon>Bacteria</taxon>
        <taxon>Pseudomonadati</taxon>
        <taxon>Pseudomonadota</taxon>
        <taxon>Betaproteobacteria</taxon>
        <taxon>Burkholderiales</taxon>
        <taxon>Burkholderiaceae</taxon>
        <taxon>Paraburkholderia</taxon>
    </lineage>
</organism>
<dbReference type="GO" id="GO:0016757">
    <property type="term" value="F:glycosyltransferase activity"/>
    <property type="evidence" value="ECO:0007669"/>
    <property type="project" value="UniProtKB-KW"/>
</dbReference>
<reference evidence="3 4" key="1">
    <citation type="submission" date="2021-11" db="EMBL/GenBank/DDBJ databases">
        <authorList>
            <person name="Oh E.-T."/>
            <person name="Kim S.-B."/>
        </authorList>
    </citation>
    <scope>NUCLEOTIDE SEQUENCE [LARGE SCALE GENOMIC DNA]</scope>
    <source>
        <strain evidence="3 4">MMS20-SJTR3</strain>
    </source>
</reference>
<dbReference type="EMBL" id="JAJITD010000003">
    <property type="protein sequence ID" value="MCC8392605.1"/>
    <property type="molecule type" value="Genomic_DNA"/>
</dbReference>
<dbReference type="InterPro" id="IPR001296">
    <property type="entry name" value="Glyco_trans_1"/>
</dbReference>
<dbReference type="Proteomes" id="UP001431019">
    <property type="component" value="Unassembled WGS sequence"/>
</dbReference>
<comment type="caution">
    <text evidence="3">The sequence shown here is derived from an EMBL/GenBank/DDBJ whole genome shotgun (WGS) entry which is preliminary data.</text>
</comment>
<dbReference type="Pfam" id="PF13439">
    <property type="entry name" value="Glyco_transf_4"/>
    <property type="match status" value="1"/>
</dbReference>
<sequence>MRVVHITEAFGGGVLSMLTELCNRTAATGAKVTVLFSIRPETPKNFRELFHPDIDLVHVSMCREVHPKNDWLSMWEMAAHIRRCDPTVIHLHSSKAGVLGRAAARIASQHARIFYSPHGLAFLRSDVSRGRRLAFLMFERIAALMGGTVVACSPGELNEIKGGMHVKDAALIENGVNIESIPVRRVREDTDIVIGMNGRPSFQKHHEMFIALANTLHDSSTRFLWIGGNRDDLKEERDSSALTCSGWLTRSRALELVSGLDIYVQTSRWEGMPVALIEAQVAGIPAVVTDVVGNRDVVVHGVTGFVASTQEQMARYLADLRDDRELREKMGNAARKLAIAKFSMDTIFCTWLNLYETARENLGKGTRERLAASPREVQPNPDQTV</sequence>
<protein>
    <submittedName>
        <fullName evidence="3">Glycosyltransferase</fullName>
        <ecNumber evidence="3">2.4.-.-</ecNumber>
    </submittedName>
</protein>
<dbReference type="EC" id="2.4.-.-" evidence="3"/>
<evidence type="ECO:0000259" key="2">
    <source>
        <dbReference type="Pfam" id="PF13439"/>
    </source>
</evidence>
<evidence type="ECO:0000313" key="4">
    <source>
        <dbReference type="Proteomes" id="UP001431019"/>
    </source>
</evidence>
<evidence type="ECO:0000313" key="3">
    <source>
        <dbReference type="EMBL" id="MCC8392605.1"/>
    </source>
</evidence>
<feature type="domain" description="Glycosyltransferase subfamily 4-like N-terminal" evidence="2">
    <location>
        <begin position="12"/>
        <end position="179"/>
    </location>
</feature>
<keyword evidence="3" id="KW-0328">Glycosyltransferase</keyword>
<proteinExistence type="predicted"/>